<protein>
    <submittedName>
        <fullName evidence="4">DUF4767 domain-containing protein</fullName>
    </submittedName>
</protein>
<feature type="compositionally biased region" description="Low complexity" evidence="1">
    <location>
        <begin position="22"/>
        <end position="58"/>
    </location>
</feature>
<dbReference type="PROSITE" id="PS51257">
    <property type="entry name" value="PROKAR_LIPOPROTEIN"/>
    <property type="match status" value="1"/>
</dbReference>
<feature type="signal peptide" evidence="2">
    <location>
        <begin position="1"/>
        <end position="25"/>
    </location>
</feature>
<feature type="chain" id="PRO_5024297430" evidence="2">
    <location>
        <begin position="26"/>
        <end position="321"/>
    </location>
</feature>
<gene>
    <name evidence="4" type="ORF">LM010_08705</name>
</gene>
<feature type="domain" description="DUF4767" evidence="3">
    <location>
        <begin position="65"/>
        <end position="193"/>
    </location>
</feature>
<organism evidence="4 5">
    <name type="scientific">Lacticaseibacillus manihotivorans</name>
    <dbReference type="NCBI Taxonomy" id="88233"/>
    <lineage>
        <taxon>Bacteria</taxon>
        <taxon>Bacillati</taxon>
        <taxon>Bacillota</taxon>
        <taxon>Bacilli</taxon>
        <taxon>Lactobacillales</taxon>
        <taxon>Lactobacillaceae</taxon>
        <taxon>Lacticaseibacillus</taxon>
    </lineage>
</organism>
<dbReference type="RefSeq" id="WP_056964260.1">
    <property type="nucleotide sequence ID" value="NZ_CP045068.1"/>
</dbReference>
<evidence type="ECO:0000256" key="1">
    <source>
        <dbReference type="SAM" id="MobiDB-lite"/>
    </source>
</evidence>
<sequence>MKRSWLMLVGTLVLLSGCGAGTKQAASSSSSTKSSQKQSSSKSTSSKTASSQSSSASSSSTKTLAWSATQNQRLLDFMTTFGSQMNQAYTQWQTNAAPQWFGLDLAQYYADHPEVTLNGAKQSVNWMPNAGQFSRDAANIVAAYVDTHDTILYLFAIMPDGTGQAWVVQQAGMPATVKKTSNQQVSSAFTTIVNGQTPSDASASSNATSVNTKNLTQPQIKTWILHNLQKQAPAYAKYTVDAFDWTFSTDQLGESSIEVSVNHAYTNAHYGTNADPNSTEEVGLFVINSKGQLTVANFGSFGSSAQGPKDGSNTIIATSYN</sequence>
<dbReference type="EMBL" id="CP045068">
    <property type="protein sequence ID" value="QFQ91498.1"/>
    <property type="molecule type" value="Genomic_DNA"/>
</dbReference>
<keyword evidence="2" id="KW-0732">Signal</keyword>
<evidence type="ECO:0000256" key="2">
    <source>
        <dbReference type="SAM" id="SignalP"/>
    </source>
</evidence>
<name>A0A5P8JQY4_9LACO</name>
<dbReference type="InterPro" id="IPR031927">
    <property type="entry name" value="DUF4767"/>
</dbReference>
<accession>A0A5P8JQY4</accession>
<evidence type="ECO:0000313" key="5">
    <source>
        <dbReference type="Proteomes" id="UP000388452"/>
    </source>
</evidence>
<dbReference type="Pfam" id="PF15983">
    <property type="entry name" value="DUF4767"/>
    <property type="match status" value="1"/>
</dbReference>
<proteinExistence type="predicted"/>
<reference evidence="4 5" key="1">
    <citation type="submission" date="2019-10" db="EMBL/GenBank/DDBJ databases">
        <title>Genome sequencing of Lactobacillus manihotivorans.</title>
        <authorList>
            <person name="Kim K."/>
        </authorList>
    </citation>
    <scope>NUCLEOTIDE SEQUENCE [LARGE SCALE GENOMIC DNA]</scope>
    <source>
        <strain evidence="4 5">LM010</strain>
    </source>
</reference>
<feature type="region of interest" description="Disordered" evidence="1">
    <location>
        <begin position="21"/>
        <end position="58"/>
    </location>
</feature>
<evidence type="ECO:0000259" key="3">
    <source>
        <dbReference type="Pfam" id="PF15983"/>
    </source>
</evidence>
<evidence type="ECO:0000313" key="4">
    <source>
        <dbReference type="EMBL" id="QFQ91498.1"/>
    </source>
</evidence>
<dbReference type="Proteomes" id="UP000388452">
    <property type="component" value="Chromosome"/>
</dbReference>
<dbReference type="AlphaFoldDB" id="A0A5P8JQY4"/>